<evidence type="ECO:0000256" key="1">
    <source>
        <dbReference type="ARBA" id="ARBA00022737"/>
    </source>
</evidence>
<dbReference type="AlphaFoldDB" id="A0A6P8J6S1"/>
<dbReference type="RefSeq" id="XP_031572950.1">
    <property type="nucleotide sequence ID" value="XM_031717090.1"/>
</dbReference>
<dbReference type="InterPro" id="IPR003409">
    <property type="entry name" value="MORN"/>
</dbReference>
<dbReference type="KEGG" id="aten:116306950"/>
<dbReference type="GO" id="GO:0035082">
    <property type="term" value="P:axoneme assembly"/>
    <property type="evidence" value="ECO:0007669"/>
    <property type="project" value="TreeGrafter"/>
</dbReference>
<dbReference type="SMART" id="SM00698">
    <property type="entry name" value="MORN"/>
    <property type="match status" value="1"/>
</dbReference>
<name>A0A6P8J6S1_ACTTE</name>
<dbReference type="Pfam" id="PF02493">
    <property type="entry name" value="MORN"/>
    <property type="match status" value="1"/>
</dbReference>
<dbReference type="PANTHER" id="PTHR43215:SF14">
    <property type="entry name" value="RADIAL SPOKE HEAD 1 HOMOLOG"/>
    <property type="match status" value="1"/>
</dbReference>
<dbReference type="Proteomes" id="UP000515163">
    <property type="component" value="Unplaced"/>
</dbReference>
<dbReference type="OrthoDB" id="406044at2759"/>
<proteinExistence type="predicted"/>
<dbReference type="PANTHER" id="PTHR43215">
    <property type="entry name" value="RADIAL SPOKE HEAD 1 HOMOLOG"/>
    <property type="match status" value="1"/>
</dbReference>
<dbReference type="GeneID" id="116306950"/>
<keyword evidence="1" id="KW-0677">Repeat</keyword>
<gene>
    <name evidence="4" type="primary">LOC116306950</name>
</gene>
<keyword evidence="3" id="KW-1185">Reference proteome</keyword>
<feature type="region of interest" description="Disordered" evidence="2">
    <location>
        <begin position="109"/>
        <end position="131"/>
    </location>
</feature>
<dbReference type="GO" id="GO:0005634">
    <property type="term" value="C:nucleus"/>
    <property type="evidence" value="ECO:0007669"/>
    <property type="project" value="TreeGrafter"/>
</dbReference>
<dbReference type="Gene3D" id="2.20.110.10">
    <property type="entry name" value="Histone H3 K4-specific methyltransferase SET7/9 N-terminal domain"/>
    <property type="match status" value="1"/>
</dbReference>
<evidence type="ECO:0000313" key="3">
    <source>
        <dbReference type="Proteomes" id="UP000515163"/>
    </source>
</evidence>
<accession>A0A6P8J6S1</accession>
<evidence type="ECO:0000256" key="2">
    <source>
        <dbReference type="SAM" id="MobiDB-lite"/>
    </source>
</evidence>
<dbReference type="SUPFAM" id="SSF82185">
    <property type="entry name" value="Histone H3 K4-specific methyltransferase SET7/9 N-terminal domain"/>
    <property type="match status" value="1"/>
</dbReference>
<dbReference type="InParanoid" id="A0A6P8J6S1"/>
<sequence length="131" mass="14821">MGANCAKYCICYCLKFIECPGFCRCPEIIRSSCGEFCQCGDCCDIVDDDMEAVLQERPRPKFGEASFTYDDGDIYHGQWKNGLRHGKGELIKSDKTRLKGYFHNDEFIGEKPSQETAPEQDEPTNLSDVLV</sequence>
<dbReference type="GO" id="GO:0031514">
    <property type="term" value="C:motile cilium"/>
    <property type="evidence" value="ECO:0007669"/>
    <property type="project" value="TreeGrafter"/>
</dbReference>
<dbReference type="GO" id="GO:0007286">
    <property type="term" value="P:spermatid development"/>
    <property type="evidence" value="ECO:0007669"/>
    <property type="project" value="TreeGrafter"/>
</dbReference>
<evidence type="ECO:0000313" key="4">
    <source>
        <dbReference type="RefSeq" id="XP_031572950.1"/>
    </source>
</evidence>
<protein>
    <submittedName>
        <fullName evidence="4">Uncharacterized protein LOC116306950</fullName>
    </submittedName>
</protein>
<organism evidence="3 4">
    <name type="scientific">Actinia tenebrosa</name>
    <name type="common">Australian red waratah sea anemone</name>
    <dbReference type="NCBI Taxonomy" id="6105"/>
    <lineage>
        <taxon>Eukaryota</taxon>
        <taxon>Metazoa</taxon>
        <taxon>Cnidaria</taxon>
        <taxon>Anthozoa</taxon>
        <taxon>Hexacorallia</taxon>
        <taxon>Actiniaria</taxon>
        <taxon>Actiniidae</taxon>
        <taxon>Actinia</taxon>
    </lineage>
</organism>
<reference evidence="4" key="1">
    <citation type="submission" date="2025-08" db="UniProtKB">
        <authorList>
            <consortium name="RefSeq"/>
        </authorList>
    </citation>
    <scope>IDENTIFICATION</scope>
    <source>
        <tissue evidence="4">Tentacle</tissue>
    </source>
</reference>